<evidence type="ECO:0000313" key="2">
    <source>
        <dbReference type="Proteomes" id="UP000633731"/>
    </source>
</evidence>
<name>A0ACC5RKY6_ENTAG</name>
<keyword evidence="2" id="KW-1185">Reference proteome</keyword>
<accession>A0ACC5RKY6</accession>
<organism evidence="1 2">
    <name type="scientific">Enterobacter agglomerans</name>
    <name type="common">Erwinia herbicola</name>
    <name type="synonym">Pantoea agglomerans</name>
    <dbReference type="NCBI Taxonomy" id="549"/>
    <lineage>
        <taxon>Bacteria</taxon>
        <taxon>Pseudomonadati</taxon>
        <taxon>Pseudomonadota</taxon>
        <taxon>Gammaproteobacteria</taxon>
        <taxon>Enterobacterales</taxon>
        <taxon>Erwiniaceae</taxon>
        <taxon>Pantoea</taxon>
        <taxon>Pantoea agglomerans group</taxon>
    </lineage>
</organism>
<proteinExistence type="predicted"/>
<evidence type="ECO:0000313" key="1">
    <source>
        <dbReference type="EMBL" id="MBK4725371.1"/>
    </source>
</evidence>
<reference evidence="1" key="1">
    <citation type="submission" date="2021-01" db="EMBL/GenBank/DDBJ databases">
        <title>Draft genome of Pantoea agglomerans Eh 335.</title>
        <authorList>
            <person name="Emsley S.A."/>
            <person name="Oline D.K."/>
            <person name="Saw J.H."/>
            <person name="Ushijima B."/>
            <person name="Videau P."/>
            <person name="Koyack M.J."/>
        </authorList>
    </citation>
    <scope>NUCLEOTIDE SEQUENCE</scope>
    <source>
        <strain evidence="1">Eh 335</strain>
    </source>
</reference>
<dbReference type="Proteomes" id="UP000633731">
    <property type="component" value="Unassembled WGS sequence"/>
</dbReference>
<dbReference type="EMBL" id="JAEOXF010000004">
    <property type="protein sequence ID" value="MBK4725371.1"/>
    <property type="molecule type" value="Genomic_DNA"/>
</dbReference>
<comment type="caution">
    <text evidence="1">The sequence shown here is derived from an EMBL/GenBank/DDBJ whole genome shotgun (WGS) entry which is preliminary data.</text>
</comment>
<sequence length="333" mass="35513">MSKVVTFNRTGGPEVLEVIDVDVPAPAANEVQIRVQAIGLNRAEIMYRNGEYVIEPVFPARLGYEAAGVVDAVGADVVGFMPGDKVSVIPSFTFTQYGMYGEVVNAPVHAVVKHPENLSFAEAAASWMMYVTAYGALVEYGNLQAGQNVVIRAASSSVGLAAIQIANMLGAKPIALTRTSEKRDMLLKAGAVAVIATAEQDMVAEITCVSSGEGAHIVFDPVGGPDVAKLIQVMAPQGMFFQYGALDSRDMVIPVFDILGKHLTVRGYELFEITTDADKLVRAKAFVSEGLRSGKLKPVIDKTFPLDDIAEAQRYMEANGQVGKIVVTVQSAV</sequence>
<protein>
    <submittedName>
        <fullName evidence="1">Zinc-dependent alcohol dehydrogenase family protein</fullName>
    </submittedName>
</protein>
<gene>
    <name evidence="1" type="ORF">JJL49_09050</name>
</gene>